<keyword evidence="10" id="KW-0067">ATP-binding</keyword>
<dbReference type="InterPro" id="IPR050398">
    <property type="entry name" value="HssS/ArlS-like"/>
</dbReference>
<proteinExistence type="predicted"/>
<feature type="transmembrane region" description="Helical" evidence="14">
    <location>
        <begin position="116"/>
        <end position="137"/>
    </location>
</feature>
<dbReference type="SMART" id="SM00387">
    <property type="entry name" value="HATPase_c"/>
    <property type="match status" value="1"/>
</dbReference>
<dbReference type="RefSeq" id="WP_302041445.1">
    <property type="nucleotide sequence ID" value="NZ_JAUKPO010000034.1"/>
</dbReference>
<dbReference type="InterPro" id="IPR003661">
    <property type="entry name" value="HisK_dim/P_dom"/>
</dbReference>
<keyword evidence="4" id="KW-1003">Cell membrane</keyword>
<dbReference type="EC" id="2.7.13.3" evidence="3"/>
<organism evidence="16 17">
    <name type="scientific">Rhodocytophaga aerolata</name>
    <dbReference type="NCBI Taxonomy" id="455078"/>
    <lineage>
        <taxon>Bacteria</taxon>
        <taxon>Pseudomonadati</taxon>
        <taxon>Bacteroidota</taxon>
        <taxon>Cytophagia</taxon>
        <taxon>Cytophagales</taxon>
        <taxon>Rhodocytophagaceae</taxon>
        <taxon>Rhodocytophaga</taxon>
    </lineage>
</organism>
<keyword evidence="8" id="KW-0547">Nucleotide-binding</keyword>
<dbReference type="CDD" id="cd00075">
    <property type="entry name" value="HATPase"/>
    <property type="match status" value="1"/>
</dbReference>
<evidence type="ECO:0000256" key="12">
    <source>
        <dbReference type="ARBA" id="ARBA00023012"/>
    </source>
</evidence>
<dbReference type="EMBL" id="JAUKPO010000034">
    <property type="protein sequence ID" value="MDO1450643.1"/>
    <property type="molecule type" value="Genomic_DNA"/>
</dbReference>
<dbReference type="Proteomes" id="UP001168528">
    <property type="component" value="Unassembled WGS sequence"/>
</dbReference>
<dbReference type="Gene3D" id="1.10.287.130">
    <property type="match status" value="1"/>
</dbReference>
<dbReference type="SUPFAM" id="SSF55874">
    <property type="entry name" value="ATPase domain of HSP90 chaperone/DNA topoisomerase II/histidine kinase"/>
    <property type="match status" value="1"/>
</dbReference>
<evidence type="ECO:0000256" key="9">
    <source>
        <dbReference type="ARBA" id="ARBA00022777"/>
    </source>
</evidence>
<evidence type="ECO:0000256" key="3">
    <source>
        <dbReference type="ARBA" id="ARBA00012438"/>
    </source>
</evidence>
<sequence>MLILLLGGILFYVLFNYIIDRNIRSTLYERRDFAREKLAFSDSLYVFQNFSYHIFSIKRLPKEYPFTVTEQISDTAIFDPLRKEASLYRQLTFTDNLRGQPFQITVRRPLIDDFEILRGIVASLLVLAMVLGLALYFSNRIVSKKLWQPFYITLSTLKDYQLDERIEPQFPKTNVREFNELIEAVTRLIERTRRDYLNLKEYSENTTHEIQTPLAIIQSKLELLQEHDLSIEQLQLVNAANLAVSRLARLKETLLLLVRIKNNQYIDAQPVEVAKLIASRLAYFEELMEMKQIRLSKQLDEQAKLLINLPVAEILVDNLISNAIKYNIPGGELTLELTNTMLRIRNNGKAPTKPTSTFFNRFVKSDSNSRSLGLGLSIVKAICETNQLSVEYHYQDNYHQISIYFPGQ</sequence>
<evidence type="ECO:0000256" key="13">
    <source>
        <dbReference type="ARBA" id="ARBA00023136"/>
    </source>
</evidence>
<evidence type="ECO:0000256" key="11">
    <source>
        <dbReference type="ARBA" id="ARBA00022989"/>
    </source>
</evidence>
<dbReference type="InterPro" id="IPR003594">
    <property type="entry name" value="HATPase_dom"/>
</dbReference>
<dbReference type="Pfam" id="PF02518">
    <property type="entry name" value="HATPase_c"/>
    <property type="match status" value="1"/>
</dbReference>
<dbReference type="PROSITE" id="PS50109">
    <property type="entry name" value="HIS_KIN"/>
    <property type="match status" value="1"/>
</dbReference>
<name>A0ABT8RHJ8_9BACT</name>
<dbReference type="PANTHER" id="PTHR45528:SF1">
    <property type="entry name" value="SENSOR HISTIDINE KINASE CPXA"/>
    <property type="match status" value="1"/>
</dbReference>
<evidence type="ECO:0000256" key="8">
    <source>
        <dbReference type="ARBA" id="ARBA00022741"/>
    </source>
</evidence>
<keyword evidence="12" id="KW-0902">Two-component regulatory system</keyword>
<evidence type="ECO:0000256" key="14">
    <source>
        <dbReference type="SAM" id="Phobius"/>
    </source>
</evidence>
<keyword evidence="11 14" id="KW-1133">Transmembrane helix</keyword>
<dbReference type="PANTHER" id="PTHR45528">
    <property type="entry name" value="SENSOR HISTIDINE KINASE CPXA"/>
    <property type="match status" value="1"/>
</dbReference>
<dbReference type="GO" id="GO:0016301">
    <property type="term" value="F:kinase activity"/>
    <property type="evidence" value="ECO:0007669"/>
    <property type="project" value="UniProtKB-KW"/>
</dbReference>
<keyword evidence="7 14" id="KW-0812">Transmembrane</keyword>
<dbReference type="SUPFAM" id="SSF47384">
    <property type="entry name" value="Homodimeric domain of signal transducing histidine kinase"/>
    <property type="match status" value="1"/>
</dbReference>
<evidence type="ECO:0000256" key="7">
    <source>
        <dbReference type="ARBA" id="ARBA00022692"/>
    </source>
</evidence>
<comment type="subcellular location">
    <subcellularLocation>
        <location evidence="2">Cell membrane</location>
        <topology evidence="2">Multi-pass membrane protein</topology>
    </subcellularLocation>
</comment>
<evidence type="ECO:0000256" key="5">
    <source>
        <dbReference type="ARBA" id="ARBA00022553"/>
    </source>
</evidence>
<keyword evidence="9 16" id="KW-0418">Kinase</keyword>
<evidence type="ECO:0000256" key="10">
    <source>
        <dbReference type="ARBA" id="ARBA00022840"/>
    </source>
</evidence>
<gene>
    <name evidence="16" type="ORF">Q0590_30500</name>
</gene>
<reference evidence="16" key="1">
    <citation type="submission" date="2023-07" db="EMBL/GenBank/DDBJ databases">
        <title>The genome sequence of Rhodocytophaga aerolata KACC 12507.</title>
        <authorList>
            <person name="Zhang X."/>
        </authorList>
    </citation>
    <scope>NUCLEOTIDE SEQUENCE</scope>
    <source>
        <strain evidence="16">KACC 12507</strain>
    </source>
</reference>
<evidence type="ECO:0000256" key="6">
    <source>
        <dbReference type="ARBA" id="ARBA00022679"/>
    </source>
</evidence>
<keyword evidence="13 14" id="KW-0472">Membrane</keyword>
<evidence type="ECO:0000256" key="2">
    <source>
        <dbReference type="ARBA" id="ARBA00004651"/>
    </source>
</evidence>
<dbReference type="Pfam" id="PF00512">
    <property type="entry name" value="HisKA"/>
    <property type="match status" value="1"/>
</dbReference>
<dbReference type="InterPro" id="IPR036097">
    <property type="entry name" value="HisK_dim/P_sf"/>
</dbReference>
<feature type="domain" description="Histidine kinase" evidence="15">
    <location>
        <begin position="205"/>
        <end position="408"/>
    </location>
</feature>
<protein>
    <recommendedName>
        <fullName evidence="3">histidine kinase</fullName>
        <ecNumber evidence="3">2.7.13.3</ecNumber>
    </recommendedName>
</protein>
<evidence type="ECO:0000259" key="15">
    <source>
        <dbReference type="PROSITE" id="PS50109"/>
    </source>
</evidence>
<dbReference type="CDD" id="cd00082">
    <property type="entry name" value="HisKA"/>
    <property type="match status" value="1"/>
</dbReference>
<evidence type="ECO:0000313" key="16">
    <source>
        <dbReference type="EMBL" id="MDO1450643.1"/>
    </source>
</evidence>
<keyword evidence="5" id="KW-0597">Phosphoprotein</keyword>
<accession>A0ABT8RHJ8</accession>
<keyword evidence="17" id="KW-1185">Reference proteome</keyword>
<dbReference type="InterPro" id="IPR036890">
    <property type="entry name" value="HATPase_C_sf"/>
</dbReference>
<dbReference type="SMART" id="SM00388">
    <property type="entry name" value="HisKA"/>
    <property type="match status" value="1"/>
</dbReference>
<dbReference type="Gene3D" id="3.30.565.10">
    <property type="entry name" value="Histidine kinase-like ATPase, C-terminal domain"/>
    <property type="match status" value="1"/>
</dbReference>
<dbReference type="InterPro" id="IPR005467">
    <property type="entry name" value="His_kinase_dom"/>
</dbReference>
<evidence type="ECO:0000313" key="17">
    <source>
        <dbReference type="Proteomes" id="UP001168528"/>
    </source>
</evidence>
<comment type="catalytic activity">
    <reaction evidence="1">
        <text>ATP + protein L-histidine = ADP + protein N-phospho-L-histidine.</text>
        <dbReference type="EC" id="2.7.13.3"/>
    </reaction>
</comment>
<evidence type="ECO:0000256" key="1">
    <source>
        <dbReference type="ARBA" id="ARBA00000085"/>
    </source>
</evidence>
<evidence type="ECO:0000256" key="4">
    <source>
        <dbReference type="ARBA" id="ARBA00022475"/>
    </source>
</evidence>
<comment type="caution">
    <text evidence="16">The sequence shown here is derived from an EMBL/GenBank/DDBJ whole genome shotgun (WGS) entry which is preliminary data.</text>
</comment>
<keyword evidence="6" id="KW-0808">Transferase</keyword>